<gene>
    <name evidence="1" type="ORF">Airi01_046060</name>
</gene>
<dbReference type="Proteomes" id="UP001165135">
    <property type="component" value="Unassembled WGS sequence"/>
</dbReference>
<protein>
    <submittedName>
        <fullName evidence="1">Uncharacterized protein</fullName>
    </submittedName>
</protein>
<comment type="caution">
    <text evidence="1">The sequence shown here is derived from an EMBL/GenBank/DDBJ whole genome shotgun (WGS) entry which is preliminary data.</text>
</comment>
<organism evidence="1 2">
    <name type="scientific">Actinoallomurus iriomotensis</name>
    <dbReference type="NCBI Taxonomy" id="478107"/>
    <lineage>
        <taxon>Bacteria</taxon>
        <taxon>Bacillati</taxon>
        <taxon>Actinomycetota</taxon>
        <taxon>Actinomycetes</taxon>
        <taxon>Streptosporangiales</taxon>
        <taxon>Thermomonosporaceae</taxon>
        <taxon>Actinoallomurus</taxon>
    </lineage>
</organism>
<evidence type="ECO:0000313" key="2">
    <source>
        <dbReference type="Proteomes" id="UP001165135"/>
    </source>
</evidence>
<reference evidence="1" key="1">
    <citation type="submission" date="2023-03" db="EMBL/GenBank/DDBJ databases">
        <title>Actinoallomurus iriomotensis NBRC 103681.</title>
        <authorList>
            <person name="Ichikawa N."/>
            <person name="Sato H."/>
            <person name="Tonouchi N."/>
        </authorList>
    </citation>
    <scope>NUCLEOTIDE SEQUENCE</scope>
    <source>
        <strain evidence="1">NBRC 103681</strain>
    </source>
</reference>
<evidence type="ECO:0000313" key="1">
    <source>
        <dbReference type="EMBL" id="GLY76339.1"/>
    </source>
</evidence>
<dbReference type="EMBL" id="BSTJ01000005">
    <property type="protein sequence ID" value="GLY76339.1"/>
    <property type="molecule type" value="Genomic_DNA"/>
</dbReference>
<dbReference type="AlphaFoldDB" id="A0A9W6RIC2"/>
<accession>A0A9W6RIC2</accession>
<sequence length="128" mass="13827">MDRVERMLTGVLVAESPREGGVLSGVPLQVRRIERGPAPEPESGQSLRWTILEFAAPEDDAGRLAEALAACLEPAGGWYADFNTAAEAFVVFAGRVFRYPRGDGARRAEVAAYARSVGVPEPQLDRVD</sequence>
<name>A0A9W6RIC2_9ACTN</name>
<proteinExistence type="predicted"/>